<accession>A6I1T5</accession>
<name>A6I1T5_RAT</name>
<evidence type="ECO:0000313" key="1">
    <source>
        <dbReference type="EMBL" id="EDL77642.1"/>
    </source>
</evidence>
<dbReference type="Proteomes" id="UP000234681">
    <property type="component" value="Chromosome 8"/>
</dbReference>
<proteinExistence type="predicted"/>
<reference evidence="1 2" key="1">
    <citation type="submission" date="2005-09" db="EMBL/GenBank/DDBJ databases">
        <authorList>
            <person name="Mural R.J."/>
            <person name="Li P.W."/>
            <person name="Adams M.D."/>
            <person name="Amanatides P.G."/>
            <person name="Baden-Tillson H."/>
            <person name="Barnstead M."/>
            <person name="Chin S.H."/>
            <person name="Dew I."/>
            <person name="Evans C.A."/>
            <person name="Ferriera S."/>
            <person name="Flanigan M."/>
            <person name="Fosler C."/>
            <person name="Glodek A."/>
            <person name="Gu Z."/>
            <person name="Holt R.A."/>
            <person name="Jennings D."/>
            <person name="Kraft C.L."/>
            <person name="Lu F."/>
            <person name="Nguyen T."/>
            <person name="Nusskern D.R."/>
            <person name="Pfannkoch C.M."/>
            <person name="Sitter C."/>
            <person name="Sutton G.G."/>
            <person name="Venter J.C."/>
            <person name="Wang Z."/>
            <person name="Woodage T."/>
            <person name="Zheng X.H."/>
            <person name="Zhong F."/>
        </authorList>
    </citation>
    <scope>NUCLEOTIDE SEQUENCE [LARGE SCALE GENOMIC DNA]</scope>
    <source>
        <strain>BN</strain>
        <strain evidence="2">Sprague-Dawley</strain>
    </source>
</reference>
<protein>
    <submittedName>
        <fullName evidence="1">RCG25408</fullName>
    </submittedName>
</protein>
<gene>
    <name evidence="1" type="ORF">rCG_25408</name>
</gene>
<dbReference type="EMBL" id="CH473954">
    <property type="protein sequence ID" value="EDL77642.1"/>
    <property type="molecule type" value="Genomic_DNA"/>
</dbReference>
<organism evidence="1 2">
    <name type="scientific">Rattus norvegicus</name>
    <name type="common">Rat</name>
    <dbReference type="NCBI Taxonomy" id="10116"/>
    <lineage>
        <taxon>Eukaryota</taxon>
        <taxon>Metazoa</taxon>
        <taxon>Chordata</taxon>
        <taxon>Craniata</taxon>
        <taxon>Vertebrata</taxon>
        <taxon>Euteleostomi</taxon>
        <taxon>Mammalia</taxon>
        <taxon>Eutheria</taxon>
        <taxon>Euarchontoglires</taxon>
        <taxon>Glires</taxon>
        <taxon>Rodentia</taxon>
        <taxon>Myomorpha</taxon>
        <taxon>Muroidea</taxon>
        <taxon>Muridae</taxon>
        <taxon>Murinae</taxon>
        <taxon>Rattus</taxon>
    </lineage>
</organism>
<dbReference type="AlphaFoldDB" id="A6I1T5"/>
<sequence length="16" mass="1844">MSHCPDSPSNRITERN</sequence>
<feature type="non-terminal residue" evidence="1">
    <location>
        <position position="16"/>
    </location>
</feature>
<evidence type="ECO:0000313" key="2">
    <source>
        <dbReference type="Proteomes" id="UP000234681"/>
    </source>
</evidence>